<reference evidence="2 3" key="1">
    <citation type="journal article" date="2024" name="Commun. Biol.">
        <title>Comparative genomic analysis of thermophilic fungi reveals convergent evolutionary adaptations and gene losses.</title>
        <authorList>
            <person name="Steindorff A.S."/>
            <person name="Aguilar-Pontes M.V."/>
            <person name="Robinson A.J."/>
            <person name="Andreopoulos B."/>
            <person name="LaButti K."/>
            <person name="Kuo A."/>
            <person name="Mondo S."/>
            <person name="Riley R."/>
            <person name="Otillar R."/>
            <person name="Haridas S."/>
            <person name="Lipzen A."/>
            <person name="Grimwood J."/>
            <person name="Schmutz J."/>
            <person name="Clum A."/>
            <person name="Reid I.D."/>
            <person name="Moisan M.C."/>
            <person name="Butler G."/>
            <person name="Nguyen T.T.M."/>
            <person name="Dewar K."/>
            <person name="Conant G."/>
            <person name="Drula E."/>
            <person name="Henrissat B."/>
            <person name="Hansel C."/>
            <person name="Singer S."/>
            <person name="Hutchinson M.I."/>
            <person name="de Vries R.P."/>
            <person name="Natvig D.O."/>
            <person name="Powell A.J."/>
            <person name="Tsang A."/>
            <person name="Grigoriev I.V."/>
        </authorList>
    </citation>
    <scope>NUCLEOTIDE SEQUENCE [LARGE SCALE GENOMIC DNA]</scope>
    <source>
        <strain evidence="2 3">ATCC 24622</strain>
    </source>
</reference>
<name>A0ABR3WMT1_9PEZI</name>
<sequence>MNSPPPTYEEAVRSGSRRATPEPGRRPGTASSADTDDDMDQIPSLARRSMEDETRPLPPGWVRSFDPETCHQFFVDTTQDPPRAIWHHPFDDEAYVNSLSREERDRLVGQSLLLPPNNKRDAAPARQTDPQARVSAGAGPAAAPHPPGPDDSAGSLERLGRKFKDRLTSTTHAERAADRRRRANAEAEAHRQHLALRGGLANAMRTGQPQVIGRDEEGRPVLIEPPGLGRDQGLVERRRLNPWMTEVRYVPGAAPFALGEGRLVRVDGLYPGSFYNGAMGMGYGRPRGPYERPMGGRYGGGLGFPLGMPLLGGVMLGQMGGMML</sequence>
<evidence type="ECO:0000256" key="1">
    <source>
        <dbReference type="SAM" id="MobiDB-lite"/>
    </source>
</evidence>
<feature type="region of interest" description="Disordered" evidence="1">
    <location>
        <begin position="111"/>
        <end position="201"/>
    </location>
</feature>
<proteinExistence type="predicted"/>
<comment type="caution">
    <text evidence="2">The sequence shown here is derived from an EMBL/GenBank/DDBJ whole genome shotgun (WGS) entry which is preliminary data.</text>
</comment>
<dbReference type="EMBL" id="JAZHXJ010000310">
    <property type="protein sequence ID" value="KAL1864954.1"/>
    <property type="molecule type" value="Genomic_DNA"/>
</dbReference>
<dbReference type="Proteomes" id="UP001586593">
    <property type="component" value="Unassembled WGS sequence"/>
</dbReference>
<feature type="compositionally biased region" description="Basic and acidic residues" evidence="1">
    <location>
        <begin position="158"/>
        <end position="191"/>
    </location>
</feature>
<evidence type="ECO:0008006" key="4">
    <source>
        <dbReference type="Google" id="ProtNLM"/>
    </source>
</evidence>
<accession>A0ABR3WMT1</accession>
<gene>
    <name evidence="2" type="ORF">VTK73DRAFT_5583</name>
</gene>
<keyword evidence="3" id="KW-1185">Reference proteome</keyword>
<organism evidence="2 3">
    <name type="scientific">Phialemonium thermophilum</name>
    <dbReference type="NCBI Taxonomy" id="223376"/>
    <lineage>
        <taxon>Eukaryota</taxon>
        <taxon>Fungi</taxon>
        <taxon>Dikarya</taxon>
        <taxon>Ascomycota</taxon>
        <taxon>Pezizomycotina</taxon>
        <taxon>Sordariomycetes</taxon>
        <taxon>Sordariomycetidae</taxon>
        <taxon>Cephalothecales</taxon>
        <taxon>Cephalothecaceae</taxon>
        <taxon>Phialemonium</taxon>
    </lineage>
</organism>
<evidence type="ECO:0000313" key="3">
    <source>
        <dbReference type="Proteomes" id="UP001586593"/>
    </source>
</evidence>
<feature type="region of interest" description="Disordered" evidence="1">
    <location>
        <begin position="1"/>
        <end position="64"/>
    </location>
</feature>
<evidence type="ECO:0000313" key="2">
    <source>
        <dbReference type="EMBL" id="KAL1864954.1"/>
    </source>
</evidence>
<protein>
    <recommendedName>
        <fullName evidence="4">WW domain-containing protein</fullName>
    </recommendedName>
</protein>